<comment type="caution">
    <text evidence="1">The sequence shown here is derived from an EMBL/GenBank/DDBJ whole genome shotgun (WGS) entry which is preliminary data.</text>
</comment>
<accession>A0ABQ1X3A1</accession>
<protein>
    <recommendedName>
        <fullName evidence="3">Group II intron maturase-specific domain-containing protein</fullName>
    </recommendedName>
</protein>
<evidence type="ECO:0000313" key="1">
    <source>
        <dbReference type="EMBL" id="GGG53968.1"/>
    </source>
</evidence>
<evidence type="ECO:0000313" key="2">
    <source>
        <dbReference type="Proteomes" id="UP000601361"/>
    </source>
</evidence>
<proteinExistence type="predicted"/>
<dbReference type="Proteomes" id="UP000601361">
    <property type="component" value="Unassembled WGS sequence"/>
</dbReference>
<reference evidence="2" key="1">
    <citation type="journal article" date="2019" name="Int. J. Syst. Evol. Microbiol.">
        <title>The Global Catalogue of Microorganisms (GCM) 10K type strain sequencing project: providing services to taxonomists for standard genome sequencing and annotation.</title>
        <authorList>
            <consortium name="The Broad Institute Genomics Platform"/>
            <consortium name="The Broad Institute Genome Sequencing Center for Infectious Disease"/>
            <person name="Wu L."/>
            <person name="Ma J."/>
        </authorList>
    </citation>
    <scope>NUCLEOTIDE SEQUENCE [LARGE SCALE GENOMIC DNA]</scope>
    <source>
        <strain evidence="2">CGMCC 1.12990</strain>
    </source>
</reference>
<evidence type="ECO:0008006" key="3">
    <source>
        <dbReference type="Google" id="ProtNLM"/>
    </source>
</evidence>
<gene>
    <name evidence="1" type="ORF">GCM10011378_32700</name>
</gene>
<dbReference type="EMBL" id="BMGS01000009">
    <property type="protein sequence ID" value="GGG53968.1"/>
    <property type="molecule type" value="Genomic_DNA"/>
</dbReference>
<sequence length="80" mass="9794">MRVRPKRQTGIVRRKCNRTDVVQQQKRVQRWQLVGGQRLHNKQVFRLIRRGWYELSNWAKWGSHGRKTDQHWNKPYLSGN</sequence>
<name>A0ABQ1X3A1_9BACT</name>
<keyword evidence="2" id="KW-1185">Reference proteome</keyword>
<organism evidence="1 2">
    <name type="scientific">Hymenobacter glacieicola</name>
    <dbReference type="NCBI Taxonomy" id="1562124"/>
    <lineage>
        <taxon>Bacteria</taxon>
        <taxon>Pseudomonadati</taxon>
        <taxon>Bacteroidota</taxon>
        <taxon>Cytophagia</taxon>
        <taxon>Cytophagales</taxon>
        <taxon>Hymenobacteraceae</taxon>
        <taxon>Hymenobacter</taxon>
    </lineage>
</organism>